<keyword evidence="3" id="KW-1185">Reference proteome</keyword>
<dbReference type="CDD" id="cd18186">
    <property type="entry name" value="BTB_POZ_ZBTB_KLHL-like"/>
    <property type="match status" value="1"/>
</dbReference>
<gene>
    <name evidence="2" type="ORF">BGAL_0239g00070</name>
</gene>
<dbReference type="Proteomes" id="UP000308671">
    <property type="component" value="Unassembled WGS sequence"/>
</dbReference>
<dbReference type="PANTHER" id="PTHR47843">
    <property type="entry name" value="BTB DOMAIN-CONTAINING PROTEIN-RELATED"/>
    <property type="match status" value="1"/>
</dbReference>
<dbReference type="EMBL" id="PQXL01000239">
    <property type="protein sequence ID" value="THV48585.1"/>
    <property type="molecule type" value="Genomic_DNA"/>
</dbReference>
<evidence type="ECO:0000313" key="2">
    <source>
        <dbReference type="EMBL" id="THV48585.1"/>
    </source>
</evidence>
<dbReference type="SMART" id="SM00225">
    <property type="entry name" value="BTB"/>
    <property type="match status" value="1"/>
</dbReference>
<sequence length="247" mass="27823">MSILSKPPLMTPEALNETVILYVGIDRKKYIVHKKILCDHSEFFNAGFNSGFKEATDGEMHLPEDDPATFADLIEYLYRGTLPYTDKCGTSALQRLYWLAEKICMPLLMDQLIDKIMEVHMMECPGGFCVASIQAIYNHTHGKSKLRLYASALLVFGILVPTEDQEGDSDIYLSLNKSCPDLFVDIFQIISMHREFVVNFTSVSKDIRDAFGPCGFHVHSPDGICYMKAKKSKTMGNKKNELSRSSA</sequence>
<name>A0A4S8QY72_9HELO</name>
<dbReference type="InterPro" id="IPR011333">
    <property type="entry name" value="SKP1/BTB/POZ_sf"/>
</dbReference>
<dbReference type="InterPro" id="IPR000210">
    <property type="entry name" value="BTB/POZ_dom"/>
</dbReference>
<evidence type="ECO:0000259" key="1">
    <source>
        <dbReference type="PROSITE" id="PS50097"/>
    </source>
</evidence>
<dbReference type="SUPFAM" id="SSF54695">
    <property type="entry name" value="POZ domain"/>
    <property type="match status" value="1"/>
</dbReference>
<dbReference type="OrthoDB" id="6359816at2759"/>
<dbReference type="AlphaFoldDB" id="A0A4S8QY72"/>
<reference evidence="2 3" key="1">
    <citation type="submission" date="2017-12" db="EMBL/GenBank/DDBJ databases">
        <title>Comparative genomics of Botrytis spp.</title>
        <authorList>
            <person name="Valero-Jimenez C.A."/>
            <person name="Tapia P."/>
            <person name="Veloso J."/>
            <person name="Silva-Moreno E."/>
            <person name="Staats M."/>
            <person name="Valdes J.H."/>
            <person name="Van Kan J.A.L."/>
        </authorList>
    </citation>
    <scope>NUCLEOTIDE SEQUENCE [LARGE SCALE GENOMIC DNA]</scope>
    <source>
        <strain evidence="2 3">MUCL435</strain>
    </source>
</reference>
<protein>
    <recommendedName>
        <fullName evidence="1">BTB domain-containing protein</fullName>
    </recommendedName>
</protein>
<accession>A0A4S8QY72</accession>
<organism evidence="2 3">
    <name type="scientific">Botrytis galanthina</name>
    <dbReference type="NCBI Taxonomy" id="278940"/>
    <lineage>
        <taxon>Eukaryota</taxon>
        <taxon>Fungi</taxon>
        <taxon>Dikarya</taxon>
        <taxon>Ascomycota</taxon>
        <taxon>Pezizomycotina</taxon>
        <taxon>Leotiomycetes</taxon>
        <taxon>Helotiales</taxon>
        <taxon>Sclerotiniaceae</taxon>
        <taxon>Botrytis</taxon>
    </lineage>
</organism>
<dbReference type="Pfam" id="PF00651">
    <property type="entry name" value="BTB"/>
    <property type="match status" value="1"/>
</dbReference>
<dbReference type="PANTHER" id="PTHR47843:SF7">
    <property type="entry name" value="BTB DOMAIN-CONTAINING PROTEIN"/>
    <property type="match status" value="1"/>
</dbReference>
<feature type="domain" description="BTB" evidence="1">
    <location>
        <begin position="17"/>
        <end position="86"/>
    </location>
</feature>
<dbReference type="Gene3D" id="3.30.710.10">
    <property type="entry name" value="Potassium Channel Kv1.1, Chain A"/>
    <property type="match status" value="1"/>
</dbReference>
<comment type="caution">
    <text evidence="2">The sequence shown here is derived from an EMBL/GenBank/DDBJ whole genome shotgun (WGS) entry which is preliminary data.</text>
</comment>
<evidence type="ECO:0000313" key="3">
    <source>
        <dbReference type="Proteomes" id="UP000308671"/>
    </source>
</evidence>
<dbReference type="PROSITE" id="PS50097">
    <property type="entry name" value="BTB"/>
    <property type="match status" value="1"/>
</dbReference>
<proteinExistence type="predicted"/>